<dbReference type="RefSeq" id="WP_008000216.1">
    <property type="nucleotide sequence ID" value="NZ_AOJI01000022.1"/>
</dbReference>
<protein>
    <submittedName>
        <fullName evidence="2">Uncharacterized protein</fullName>
    </submittedName>
</protein>
<feature type="region of interest" description="Disordered" evidence="1">
    <location>
        <begin position="27"/>
        <end position="58"/>
    </location>
</feature>
<organism evidence="2 3">
    <name type="scientific">Halorubrum aidingense JCM 13560</name>
    <dbReference type="NCBI Taxonomy" id="1230454"/>
    <lineage>
        <taxon>Archaea</taxon>
        <taxon>Methanobacteriati</taxon>
        <taxon>Methanobacteriota</taxon>
        <taxon>Stenosarchaea group</taxon>
        <taxon>Halobacteria</taxon>
        <taxon>Halobacteriales</taxon>
        <taxon>Haloferacaceae</taxon>
        <taxon>Halorubrum</taxon>
    </lineage>
</organism>
<dbReference type="Proteomes" id="UP000011575">
    <property type="component" value="Unassembled WGS sequence"/>
</dbReference>
<dbReference type="AlphaFoldDB" id="M0PFX3"/>
<comment type="caution">
    <text evidence="2">The sequence shown here is derived from an EMBL/GenBank/DDBJ whole genome shotgun (WGS) entry which is preliminary data.</text>
</comment>
<evidence type="ECO:0000313" key="2">
    <source>
        <dbReference type="EMBL" id="EMA67675.1"/>
    </source>
</evidence>
<dbReference type="STRING" id="1230454.C461_08109"/>
<proteinExistence type="predicted"/>
<feature type="compositionally biased region" description="Gly residues" evidence="1">
    <location>
        <begin position="44"/>
        <end position="57"/>
    </location>
</feature>
<dbReference type="EMBL" id="AOJI01000022">
    <property type="protein sequence ID" value="EMA67675.1"/>
    <property type="molecule type" value="Genomic_DNA"/>
</dbReference>
<accession>M0PFX3</accession>
<sequence length="210" mass="21603">MVTTRRRYLSGIGGGSALLIGAGCLGRDPPGGGDGDDGGNDSDGAGGTRPEGTGGPGITVVSVDAADGLPVVPSVEVVREAATEESPPRIRTVLENTSDESVTVGEGRAVHLEYVYDDTDALVFLPSDGGYPAEPGCWRLTDGVAVTEEFRTFEIDAGGSSSRTVDLYGAPGEDACLPVGEYRFETPVTIGDPGSDPEQSGRWGLTILLE</sequence>
<dbReference type="OrthoDB" id="206507at2157"/>
<keyword evidence="3" id="KW-1185">Reference proteome</keyword>
<dbReference type="PROSITE" id="PS51257">
    <property type="entry name" value="PROKAR_LIPOPROTEIN"/>
    <property type="match status" value="1"/>
</dbReference>
<gene>
    <name evidence="2" type="ORF">C461_08109</name>
</gene>
<reference evidence="2 3" key="1">
    <citation type="journal article" date="2014" name="PLoS Genet.">
        <title>Phylogenetically driven sequencing of extremely halophilic archaea reveals strategies for static and dynamic osmo-response.</title>
        <authorList>
            <person name="Becker E.A."/>
            <person name="Seitzer P.M."/>
            <person name="Tritt A."/>
            <person name="Larsen D."/>
            <person name="Krusor M."/>
            <person name="Yao A.I."/>
            <person name="Wu D."/>
            <person name="Madern D."/>
            <person name="Eisen J.A."/>
            <person name="Darling A.E."/>
            <person name="Facciotti M.T."/>
        </authorList>
    </citation>
    <scope>NUCLEOTIDE SEQUENCE [LARGE SCALE GENOMIC DNA]</scope>
    <source>
        <strain evidence="2 3">JCM 13560</strain>
    </source>
</reference>
<evidence type="ECO:0000313" key="3">
    <source>
        <dbReference type="Proteomes" id="UP000011575"/>
    </source>
</evidence>
<evidence type="ECO:0000256" key="1">
    <source>
        <dbReference type="SAM" id="MobiDB-lite"/>
    </source>
</evidence>
<name>M0PFX3_9EURY</name>
<dbReference type="PATRIC" id="fig|1230454.4.peg.1641"/>